<dbReference type="Proteomes" id="UP000193560">
    <property type="component" value="Unassembled WGS sequence"/>
</dbReference>
<feature type="compositionally biased region" description="Acidic residues" evidence="1">
    <location>
        <begin position="165"/>
        <end position="178"/>
    </location>
</feature>
<feature type="region of interest" description="Disordered" evidence="1">
    <location>
        <begin position="295"/>
        <end position="389"/>
    </location>
</feature>
<feature type="compositionally biased region" description="Low complexity" evidence="1">
    <location>
        <begin position="538"/>
        <end position="552"/>
    </location>
</feature>
<feature type="compositionally biased region" description="Low complexity" evidence="1">
    <location>
        <begin position="346"/>
        <end position="367"/>
    </location>
</feature>
<protein>
    <submittedName>
        <fullName evidence="2">Uncharacterized protein</fullName>
    </submittedName>
</protein>
<dbReference type="EMBL" id="MCGE01000002">
    <property type="protein sequence ID" value="ORZ24184.1"/>
    <property type="molecule type" value="Genomic_DNA"/>
</dbReference>
<organism evidence="2 3">
    <name type="scientific">Absidia repens</name>
    <dbReference type="NCBI Taxonomy" id="90262"/>
    <lineage>
        <taxon>Eukaryota</taxon>
        <taxon>Fungi</taxon>
        <taxon>Fungi incertae sedis</taxon>
        <taxon>Mucoromycota</taxon>
        <taxon>Mucoromycotina</taxon>
        <taxon>Mucoromycetes</taxon>
        <taxon>Mucorales</taxon>
        <taxon>Cunninghamellaceae</taxon>
        <taxon>Absidia</taxon>
    </lineage>
</organism>
<feature type="compositionally biased region" description="Polar residues" evidence="1">
    <location>
        <begin position="13"/>
        <end position="24"/>
    </location>
</feature>
<feature type="compositionally biased region" description="Basic residues" evidence="1">
    <location>
        <begin position="253"/>
        <end position="266"/>
    </location>
</feature>
<proteinExistence type="predicted"/>
<feature type="region of interest" description="Disordered" evidence="1">
    <location>
        <begin position="416"/>
        <end position="596"/>
    </location>
</feature>
<sequence length="596" mass="66024">MSSTSLNLIEFNTYPSQQTTSEDTSLAAVHHHSPPSPLPQQKQSISNTKDDSEENDQDGIPLTAAGLTRAMETDQGQSLTEIINISTANPSHLFWVPASQHPELAPTEFEKYVVALRANAKDKGKVKRRRSVLSVSFTAADNEMQNERATTTSTSEEQQNGNEENGNENENDDDDNGDDELRNNKEGERQSALGALESNHQQHFTSLGRSNSLQSLSEKYDNNHQLLSSPSESDINNLQNVRKDQDQSPANKHASKARKERLRRSMSLHLPGNTDTGRIPEFLVFDRNSTALDQSPVLVPKTDRPLSRRGARTRFQRTSSIAPSTMNMNDCSPPKHQWPPYRHSDSTYTSSSTSTSSSYSPLTSIGDNLDEDTENNNNSNGHGLEATTKDQGYQPTQFLQLSDNPVLFEEPETDLNSILPSTTDSSQQPGINDQQLGTKSLPPLEPIDMNQSLPTMSHQSTSASNVLHPNPIDLSNTQQQPAVKSPPRERKSSWSWSFWSDDKKSKLEQPSAPPSTSPAKTNHEIRYTKQNEGHNKMETMPPMITSTSTPTSKQRFGFSSLFSRKTSSTTNGSSSGSNGKMSMAANDEPRQIRQWL</sequence>
<accession>A0A1X2IXZ5</accession>
<comment type="caution">
    <text evidence="2">The sequence shown here is derived from an EMBL/GenBank/DDBJ whole genome shotgun (WGS) entry which is preliminary data.</text>
</comment>
<evidence type="ECO:0000313" key="3">
    <source>
        <dbReference type="Proteomes" id="UP000193560"/>
    </source>
</evidence>
<dbReference type="OrthoDB" id="5589766at2759"/>
<feature type="compositionally biased region" description="Polar residues" evidence="1">
    <location>
        <begin position="416"/>
        <end position="438"/>
    </location>
</feature>
<feature type="compositionally biased region" description="Low complexity" evidence="1">
    <location>
        <begin position="375"/>
        <end position="385"/>
    </location>
</feature>
<dbReference type="AlphaFoldDB" id="A0A1X2IXZ5"/>
<reference evidence="2 3" key="1">
    <citation type="submission" date="2016-07" db="EMBL/GenBank/DDBJ databases">
        <title>Pervasive Adenine N6-methylation of Active Genes in Fungi.</title>
        <authorList>
            <consortium name="DOE Joint Genome Institute"/>
            <person name="Mondo S.J."/>
            <person name="Dannebaum R.O."/>
            <person name="Kuo R.C."/>
            <person name="Labutti K."/>
            <person name="Haridas S."/>
            <person name="Kuo A."/>
            <person name="Salamov A."/>
            <person name="Ahrendt S.R."/>
            <person name="Lipzen A."/>
            <person name="Sullivan W."/>
            <person name="Andreopoulos W.B."/>
            <person name="Clum A."/>
            <person name="Lindquist E."/>
            <person name="Daum C."/>
            <person name="Ramamoorthy G.K."/>
            <person name="Gryganskyi A."/>
            <person name="Culley D."/>
            <person name="Magnuson J.K."/>
            <person name="James T.Y."/>
            <person name="O'Malley M.A."/>
            <person name="Stajich J.E."/>
            <person name="Spatafora J.W."/>
            <person name="Visel A."/>
            <person name="Grigoriev I.V."/>
        </authorList>
    </citation>
    <scope>NUCLEOTIDE SEQUENCE [LARGE SCALE GENOMIC DNA]</scope>
    <source>
        <strain evidence="2 3">NRRL 1336</strain>
    </source>
</reference>
<name>A0A1X2IXZ5_9FUNG</name>
<dbReference type="STRING" id="90262.A0A1X2IXZ5"/>
<gene>
    <name evidence="2" type="ORF">BCR42DRAFT_86862</name>
</gene>
<feature type="compositionally biased region" description="Basic and acidic residues" evidence="1">
    <location>
        <begin position="587"/>
        <end position="596"/>
    </location>
</feature>
<evidence type="ECO:0000256" key="1">
    <source>
        <dbReference type="SAM" id="MobiDB-lite"/>
    </source>
</evidence>
<feature type="compositionally biased region" description="Polar residues" evidence="1">
    <location>
        <begin position="449"/>
        <end position="482"/>
    </location>
</feature>
<feature type="compositionally biased region" description="Low complexity" evidence="1">
    <location>
        <begin position="565"/>
        <end position="583"/>
    </location>
</feature>
<feature type="compositionally biased region" description="Basic and acidic residues" evidence="1">
    <location>
        <begin position="521"/>
        <end position="537"/>
    </location>
</feature>
<feature type="region of interest" description="Disordered" evidence="1">
    <location>
        <begin position="137"/>
        <end position="184"/>
    </location>
</feature>
<feature type="region of interest" description="Disordered" evidence="1">
    <location>
        <begin position="1"/>
        <end position="60"/>
    </location>
</feature>
<feature type="region of interest" description="Disordered" evidence="1">
    <location>
        <begin position="241"/>
        <end position="275"/>
    </location>
</feature>
<evidence type="ECO:0000313" key="2">
    <source>
        <dbReference type="EMBL" id="ORZ24184.1"/>
    </source>
</evidence>
<feature type="compositionally biased region" description="Polar residues" evidence="1">
    <location>
        <begin position="316"/>
        <end position="330"/>
    </location>
</feature>
<keyword evidence="3" id="KW-1185">Reference proteome</keyword>